<sequence length="175" mass="19584">MNRKFYIILVVVAVQIPAFLLTGNAALMANTLNHHQKDLQHNYPYTIRDTIPKSRIDGIYKIKSLHKEDINTSILATKPSINLKDFSTAKTVMDQTGQPTLEIDLNNMGRKKFYELTKANINKPLAIVLQGKIVSVPFINSAIDSDQILVNGIGTLREVTDIANNLNKALKKNNK</sequence>
<dbReference type="RefSeq" id="WP_091398435.1">
    <property type="nucleotide sequence ID" value="NZ_FNQY01000012.1"/>
</dbReference>
<accession>A0A1H3ZYC2</accession>
<protein>
    <recommendedName>
        <fullName evidence="2">SecDF P1 head subdomain domain-containing protein</fullName>
    </recommendedName>
</protein>
<dbReference type="Proteomes" id="UP000199041">
    <property type="component" value="Unassembled WGS sequence"/>
</dbReference>
<gene>
    <name evidence="3" type="ORF">SAMN05192529_112115</name>
</gene>
<dbReference type="AlphaFoldDB" id="A0A1H3ZYC2"/>
<evidence type="ECO:0000259" key="2">
    <source>
        <dbReference type="Pfam" id="PF22599"/>
    </source>
</evidence>
<feature type="transmembrane region" description="Helical" evidence="1">
    <location>
        <begin position="6"/>
        <end position="27"/>
    </location>
</feature>
<name>A0A1H3ZYC2_9BACT</name>
<evidence type="ECO:0000256" key="1">
    <source>
        <dbReference type="SAM" id="Phobius"/>
    </source>
</evidence>
<organism evidence="3 4">
    <name type="scientific">Arachidicoccus rhizosphaerae</name>
    <dbReference type="NCBI Taxonomy" id="551991"/>
    <lineage>
        <taxon>Bacteria</taxon>
        <taxon>Pseudomonadati</taxon>
        <taxon>Bacteroidota</taxon>
        <taxon>Chitinophagia</taxon>
        <taxon>Chitinophagales</taxon>
        <taxon>Chitinophagaceae</taxon>
        <taxon>Arachidicoccus</taxon>
    </lineage>
</organism>
<proteinExistence type="predicted"/>
<keyword evidence="4" id="KW-1185">Reference proteome</keyword>
<dbReference type="Pfam" id="PF22599">
    <property type="entry name" value="SecDF_P1_head"/>
    <property type="match status" value="1"/>
</dbReference>
<evidence type="ECO:0000313" key="3">
    <source>
        <dbReference type="EMBL" id="SEA28763.1"/>
    </source>
</evidence>
<evidence type="ECO:0000313" key="4">
    <source>
        <dbReference type="Proteomes" id="UP000199041"/>
    </source>
</evidence>
<dbReference type="InterPro" id="IPR054384">
    <property type="entry name" value="SecDF_P1_head"/>
</dbReference>
<dbReference type="OrthoDB" id="1245443at2"/>
<keyword evidence="1" id="KW-0472">Membrane</keyword>
<reference evidence="3 4" key="1">
    <citation type="submission" date="2016-10" db="EMBL/GenBank/DDBJ databases">
        <authorList>
            <person name="de Groot N.N."/>
        </authorList>
    </citation>
    <scope>NUCLEOTIDE SEQUENCE [LARGE SCALE GENOMIC DNA]</scope>
    <source>
        <strain evidence="3 4">Vu-144</strain>
    </source>
</reference>
<keyword evidence="1" id="KW-0812">Transmembrane</keyword>
<dbReference type="STRING" id="551991.SAMN05192529_112115"/>
<keyword evidence="1" id="KW-1133">Transmembrane helix</keyword>
<dbReference type="EMBL" id="FNQY01000012">
    <property type="protein sequence ID" value="SEA28763.1"/>
    <property type="molecule type" value="Genomic_DNA"/>
</dbReference>
<dbReference type="Gene3D" id="3.30.1360.200">
    <property type="match status" value="1"/>
</dbReference>
<feature type="domain" description="SecDF P1 head subdomain" evidence="2">
    <location>
        <begin position="71"/>
        <end position="167"/>
    </location>
</feature>